<dbReference type="InterPro" id="IPR011701">
    <property type="entry name" value="MFS"/>
</dbReference>
<feature type="transmembrane region" description="Helical" evidence="4">
    <location>
        <begin position="82"/>
        <end position="103"/>
    </location>
</feature>
<dbReference type="GO" id="GO:0022857">
    <property type="term" value="F:transmembrane transporter activity"/>
    <property type="evidence" value="ECO:0007669"/>
    <property type="project" value="InterPro"/>
</dbReference>
<evidence type="ECO:0000313" key="7">
    <source>
        <dbReference type="Proteomes" id="UP000198925"/>
    </source>
</evidence>
<dbReference type="STRING" id="938405.SAMN02927895_00908"/>
<evidence type="ECO:0000259" key="5">
    <source>
        <dbReference type="PROSITE" id="PS50850"/>
    </source>
</evidence>
<keyword evidence="7" id="KW-1185">Reference proteome</keyword>
<dbReference type="InterPro" id="IPR050327">
    <property type="entry name" value="Proton-linked_MCT"/>
</dbReference>
<feature type="transmembrane region" description="Helical" evidence="4">
    <location>
        <begin position="349"/>
        <end position="371"/>
    </location>
</feature>
<keyword evidence="2 4" id="KW-1133">Transmembrane helix</keyword>
<feature type="domain" description="Major facilitator superfamily (MFS) profile" evidence="5">
    <location>
        <begin position="19"/>
        <end position="401"/>
    </location>
</feature>
<feature type="transmembrane region" description="Helical" evidence="4">
    <location>
        <begin position="17"/>
        <end position="37"/>
    </location>
</feature>
<name>A0A1G6KQZ6_9PROT</name>
<organism evidence="6 7">
    <name type="scientific">Belnapia rosea</name>
    <dbReference type="NCBI Taxonomy" id="938405"/>
    <lineage>
        <taxon>Bacteria</taxon>
        <taxon>Pseudomonadati</taxon>
        <taxon>Pseudomonadota</taxon>
        <taxon>Alphaproteobacteria</taxon>
        <taxon>Acetobacterales</taxon>
        <taxon>Roseomonadaceae</taxon>
        <taxon>Belnapia</taxon>
    </lineage>
</organism>
<dbReference type="AlphaFoldDB" id="A0A1G6KQZ6"/>
<dbReference type="InterPro" id="IPR036259">
    <property type="entry name" value="MFS_trans_sf"/>
</dbReference>
<reference evidence="6 7" key="1">
    <citation type="submission" date="2016-10" db="EMBL/GenBank/DDBJ databases">
        <authorList>
            <person name="de Groot N.N."/>
        </authorList>
    </citation>
    <scope>NUCLEOTIDE SEQUENCE [LARGE SCALE GENOMIC DNA]</scope>
    <source>
        <strain evidence="6 7">CPCC 100156</strain>
    </source>
</reference>
<evidence type="ECO:0000256" key="4">
    <source>
        <dbReference type="SAM" id="Phobius"/>
    </source>
</evidence>
<sequence length="405" mass="41250">MAGGAAPVDPAASRPRLVVVSAVGVAQILAWGSSYYLPAVLAGPIAAETGWPLGWVVGALSVGLLVSGLVSPRVGHLIERHGGRPVLATSAVLLALGLLAIGLAPTLPLFIAAWLVIGAGMGCGLYDPAFSALGRLYGESARPAITQVTLFGGFASTVCWPLTAFLAAHLGWRGACLTYAALLAVVVLPLYLLALPREEDRAPKPAAADAPLPGHLRPEQRTAFLLLAAGFTLAYGTMTVIGVHLLMLLQAQGVALAAAVGLGALIGPAQVGGRVLEMTFGKKAHPIWSLVASSVLVAVGLGLLVATPGIAPACIVLYGMGSGIRSIVRGTVPLAMFGREGYAILMGRLGLPTLLATAAAPLVGIWLLEWVGPSGTLAFLFGAALLHLALVVPLVPLALRGARRP</sequence>
<dbReference type="InterPro" id="IPR020846">
    <property type="entry name" value="MFS_dom"/>
</dbReference>
<feature type="transmembrane region" description="Helical" evidence="4">
    <location>
        <begin position="177"/>
        <end position="195"/>
    </location>
</feature>
<evidence type="ECO:0000256" key="1">
    <source>
        <dbReference type="ARBA" id="ARBA00022692"/>
    </source>
</evidence>
<dbReference type="Proteomes" id="UP000198925">
    <property type="component" value="Unassembled WGS sequence"/>
</dbReference>
<feature type="transmembrane region" description="Helical" evidence="4">
    <location>
        <begin position="253"/>
        <end position="275"/>
    </location>
</feature>
<keyword evidence="3 4" id="KW-0472">Membrane</keyword>
<keyword evidence="1 4" id="KW-0812">Transmembrane</keyword>
<accession>A0A1G6KQZ6</accession>
<dbReference type="PANTHER" id="PTHR11360">
    <property type="entry name" value="MONOCARBOXYLATE TRANSPORTER"/>
    <property type="match status" value="1"/>
</dbReference>
<feature type="transmembrane region" description="Helical" evidence="4">
    <location>
        <begin position="377"/>
        <end position="399"/>
    </location>
</feature>
<dbReference type="PANTHER" id="PTHR11360:SF308">
    <property type="entry name" value="BLL3089 PROTEIN"/>
    <property type="match status" value="1"/>
</dbReference>
<feature type="transmembrane region" description="Helical" evidence="4">
    <location>
        <begin position="224"/>
        <end position="247"/>
    </location>
</feature>
<protein>
    <submittedName>
        <fullName evidence="6">Predicted arabinose efflux permease, MFS family</fullName>
    </submittedName>
</protein>
<feature type="transmembrane region" description="Helical" evidence="4">
    <location>
        <begin position="49"/>
        <end position="70"/>
    </location>
</feature>
<dbReference type="EMBL" id="FMZX01000001">
    <property type="protein sequence ID" value="SDC33337.1"/>
    <property type="molecule type" value="Genomic_DNA"/>
</dbReference>
<dbReference type="Pfam" id="PF07690">
    <property type="entry name" value="MFS_1"/>
    <property type="match status" value="1"/>
</dbReference>
<feature type="transmembrane region" description="Helical" evidence="4">
    <location>
        <begin position="148"/>
        <end position="171"/>
    </location>
</feature>
<dbReference type="Gene3D" id="1.20.1250.20">
    <property type="entry name" value="MFS general substrate transporter like domains"/>
    <property type="match status" value="1"/>
</dbReference>
<evidence type="ECO:0000256" key="2">
    <source>
        <dbReference type="ARBA" id="ARBA00022989"/>
    </source>
</evidence>
<gene>
    <name evidence="6" type="ORF">SAMN04487779_1001608</name>
</gene>
<evidence type="ECO:0000256" key="3">
    <source>
        <dbReference type="ARBA" id="ARBA00023136"/>
    </source>
</evidence>
<dbReference type="PROSITE" id="PS50850">
    <property type="entry name" value="MFS"/>
    <property type="match status" value="1"/>
</dbReference>
<proteinExistence type="predicted"/>
<dbReference type="SUPFAM" id="SSF103473">
    <property type="entry name" value="MFS general substrate transporter"/>
    <property type="match status" value="1"/>
</dbReference>
<evidence type="ECO:0000313" key="6">
    <source>
        <dbReference type="EMBL" id="SDC33337.1"/>
    </source>
</evidence>